<dbReference type="SUPFAM" id="SSF53335">
    <property type="entry name" value="S-adenosyl-L-methionine-dependent methyltransferases"/>
    <property type="match status" value="1"/>
</dbReference>
<proteinExistence type="predicted"/>
<evidence type="ECO:0000313" key="3">
    <source>
        <dbReference type="Proteomes" id="UP001139682"/>
    </source>
</evidence>
<dbReference type="AlphaFoldDB" id="A0A9X1W722"/>
<dbReference type="GO" id="GO:0008168">
    <property type="term" value="F:methyltransferase activity"/>
    <property type="evidence" value="ECO:0007669"/>
    <property type="project" value="UniProtKB-KW"/>
</dbReference>
<organism evidence="2 3">
    <name type="scientific">Stutzerimonas marianensis</name>
    <dbReference type="NCBI Taxonomy" id="2929513"/>
    <lineage>
        <taxon>Bacteria</taxon>
        <taxon>Pseudomonadati</taxon>
        <taxon>Pseudomonadota</taxon>
        <taxon>Gammaproteobacteria</taxon>
        <taxon>Pseudomonadales</taxon>
        <taxon>Pseudomonadaceae</taxon>
        <taxon>Stutzerimonas</taxon>
    </lineage>
</organism>
<name>A0A9X1W722_9GAMM</name>
<sequence length="193" mass="20898">MNEQLSFLCNWVSAPRRVAAIAPSSKALATLITSGVSLDDAPVIELGPGTGVFTRQLIERGIPQEQLALVEFGSHFARSLREEFPAIRVFCMDAARLGGIQPFGREKAGAVVSGLPLLSMPPLQVVRILRGAFAHLRQDGAFYQFTYGPRCPVPRAILERFGLRARYVGGTLANLPPAAVFQISRNPIPAKGF</sequence>
<comment type="caution">
    <text evidence="2">The sequence shown here is derived from an EMBL/GenBank/DDBJ whole genome shotgun (WGS) entry which is preliminary data.</text>
</comment>
<dbReference type="InterPro" id="IPR041698">
    <property type="entry name" value="Methyltransf_25"/>
</dbReference>
<dbReference type="Pfam" id="PF13649">
    <property type="entry name" value="Methyltransf_25"/>
    <property type="match status" value="1"/>
</dbReference>
<evidence type="ECO:0000313" key="2">
    <source>
        <dbReference type="EMBL" id="MCJ0974627.1"/>
    </source>
</evidence>
<keyword evidence="3" id="KW-1185">Reference proteome</keyword>
<dbReference type="GO" id="GO:0032259">
    <property type="term" value="P:methylation"/>
    <property type="evidence" value="ECO:0007669"/>
    <property type="project" value="UniProtKB-KW"/>
</dbReference>
<dbReference type="InterPro" id="IPR029063">
    <property type="entry name" value="SAM-dependent_MTases_sf"/>
</dbReference>
<keyword evidence="2" id="KW-0808">Transferase</keyword>
<protein>
    <submittedName>
        <fullName evidence="2">Methyltransferase domain-containing protein</fullName>
    </submittedName>
</protein>
<dbReference type="EMBL" id="JALGRD010000008">
    <property type="protein sequence ID" value="MCJ0974627.1"/>
    <property type="molecule type" value="Genomic_DNA"/>
</dbReference>
<gene>
    <name evidence="2" type="ORF">MST27_14745</name>
</gene>
<feature type="domain" description="Methyltransferase" evidence="1">
    <location>
        <begin position="43"/>
        <end position="140"/>
    </location>
</feature>
<dbReference type="FunFam" id="3.40.50.150:FF:000346">
    <property type="entry name" value="Phospholipid N-methyltransferase"/>
    <property type="match status" value="1"/>
</dbReference>
<reference evidence="2" key="1">
    <citation type="submission" date="2022-03" db="EMBL/GenBank/DDBJ databases">
        <title>Pseudomonas marianensis sp. nov., a marine bacterium isolated from deep-sea sediments of the Mariana Trench.</title>
        <authorList>
            <person name="Wei Y."/>
        </authorList>
    </citation>
    <scope>NUCLEOTIDE SEQUENCE</scope>
    <source>
        <strain evidence="2">PS1</strain>
    </source>
</reference>
<dbReference type="Proteomes" id="UP001139682">
    <property type="component" value="Unassembled WGS sequence"/>
</dbReference>
<keyword evidence="2" id="KW-0489">Methyltransferase</keyword>
<accession>A0A9X1W722</accession>
<evidence type="ECO:0000259" key="1">
    <source>
        <dbReference type="Pfam" id="PF13649"/>
    </source>
</evidence>
<dbReference type="RefSeq" id="WP_243606702.1">
    <property type="nucleotide sequence ID" value="NZ_JALGRD010000008.1"/>
</dbReference>
<dbReference type="Gene3D" id="3.40.50.150">
    <property type="entry name" value="Vaccinia Virus protein VP39"/>
    <property type="match status" value="1"/>
</dbReference>